<proteinExistence type="predicted"/>
<dbReference type="EMBL" id="DS547133">
    <property type="protein sequence ID" value="EDR02129.1"/>
    <property type="molecule type" value="Genomic_DNA"/>
</dbReference>
<dbReference type="KEGG" id="lbc:LACBIDRAFT_332691"/>
<evidence type="ECO:0000313" key="3">
    <source>
        <dbReference type="Proteomes" id="UP000001194"/>
    </source>
</evidence>
<name>B0DTJ8_LACBS</name>
<dbReference type="GeneID" id="6082923"/>
<accession>B0DTJ8</accession>
<dbReference type="KEGG" id="lbc:LACBIDRAFT_332688"/>
<dbReference type="RefSeq" id="XP_001887230.1">
    <property type="nucleotide sequence ID" value="XM_001887195.1"/>
</dbReference>
<dbReference type="InParanoid" id="B0DTJ8"/>
<evidence type="ECO:0000313" key="2">
    <source>
        <dbReference type="EMBL" id="EDR02129.1"/>
    </source>
</evidence>
<keyword evidence="3" id="KW-1185">Reference proteome</keyword>
<protein>
    <submittedName>
        <fullName evidence="2">Predicted protein</fullName>
    </submittedName>
</protein>
<dbReference type="RefSeq" id="XP_001887286.1">
    <property type="nucleotide sequence ID" value="XM_001887251.1"/>
</dbReference>
<dbReference type="EMBL" id="DS547133">
    <property type="protein sequence ID" value="EDR02073.1"/>
    <property type="molecule type" value="Genomic_DNA"/>
</dbReference>
<evidence type="ECO:0000313" key="1">
    <source>
        <dbReference type="EMBL" id="EDR02073.1"/>
    </source>
</evidence>
<gene>
    <name evidence="2" type="ORF">LACBIDRAFT_332688</name>
    <name evidence="1" type="ORF">LACBIDRAFT_332691</name>
</gene>
<dbReference type="Proteomes" id="UP000001194">
    <property type="component" value="Unassembled WGS sequence"/>
</dbReference>
<dbReference type="HOGENOM" id="CLU_2027137_0_0_1"/>
<organism evidence="3">
    <name type="scientific">Laccaria bicolor (strain S238N-H82 / ATCC MYA-4686)</name>
    <name type="common">Bicoloured deceiver</name>
    <name type="synonym">Laccaria laccata var. bicolor</name>
    <dbReference type="NCBI Taxonomy" id="486041"/>
    <lineage>
        <taxon>Eukaryota</taxon>
        <taxon>Fungi</taxon>
        <taxon>Dikarya</taxon>
        <taxon>Basidiomycota</taxon>
        <taxon>Agaricomycotina</taxon>
        <taxon>Agaricomycetes</taxon>
        <taxon>Agaricomycetidae</taxon>
        <taxon>Agaricales</taxon>
        <taxon>Agaricineae</taxon>
        <taxon>Hydnangiaceae</taxon>
        <taxon>Laccaria</taxon>
    </lineage>
</organism>
<sequence length="122" mass="13489">MIHAIDSAIRPGVPVEDFLSLASLCDCGLLTSRRAFSLHKCQTCPHRHGQIMPQLTLAEVLTGIDSILKPGVPVKEFLHVVAQCACGMLVNSLRMLAKHPEGFGGNKFRVNTLYESKHKNYY</sequence>
<dbReference type="AlphaFoldDB" id="B0DTJ8"/>
<reference evidence="2 3" key="1">
    <citation type="journal article" date="2008" name="Nature">
        <title>The genome of Laccaria bicolor provides insights into mycorrhizal symbiosis.</title>
        <authorList>
            <person name="Martin F."/>
            <person name="Aerts A."/>
            <person name="Ahren D."/>
            <person name="Brun A."/>
            <person name="Danchin E.G.J."/>
            <person name="Duchaussoy F."/>
            <person name="Gibon J."/>
            <person name="Kohler A."/>
            <person name="Lindquist E."/>
            <person name="Pereda V."/>
            <person name="Salamov A."/>
            <person name="Shapiro H.J."/>
            <person name="Wuyts J."/>
            <person name="Blaudez D."/>
            <person name="Buee M."/>
            <person name="Brokstein P."/>
            <person name="Canbaeck B."/>
            <person name="Cohen D."/>
            <person name="Courty P.E."/>
            <person name="Coutinho P.M."/>
            <person name="Delaruelle C."/>
            <person name="Detter J.C."/>
            <person name="Deveau A."/>
            <person name="DiFazio S."/>
            <person name="Duplessis S."/>
            <person name="Fraissinet-Tachet L."/>
            <person name="Lucic E."/>
            <person name="Frey-Klett P."/>
            <person name="Fourrey C."/>
            <person name="Feussner I."/>
            <person name="Gay G."/>
            <person name="Grimwood J."/>
            <person name="Hoegger P.J."/>
            <person name="Jain P."/>
            <person name="Kilaru S."/>
            <person name="Labbe J."/>
            <person name="Lin Y.C."/>
            <person name="Legue V."/>
            <person name="Le Tacon F."/>
            <person name="Marmeisse R."/>
            <person name="Melayah D."/>
            <person name="Montanini B."/>
            <person name="Muratet M."/>
            <person name="Nehls U."/>
            <person name="Niculita-Hirzel H."/>
            <person name="Oudot-Le Secq M.P."/>
            <person name="Peter M."/>
            <person name="Quesneville H."/>
            <person name="Rajashekar B."/>
            <person name="Reich M."/>
            <person name="Rouhier N."/>
            <person name="Schmutz J."/>
            <person name="Yin T."/>
            <person name="Chalot M."/>
            <person name="Henrissat B."/>
            <person name="Kuees U."/>
            <person name="Lucas S."/>
            <person name="Van de Peer Y."/>
            <person name="Podila G.K."/>
            <person name="Polle A."/>
            <person name="Pukkila P.J."/>
            <person name="Richardson P.M."/>
            <person name="Rouze P."/>
            <person name="Sanders I.R."/>
            <person name="Stajich J.E."/>
            <person name="Tunlid A."/>
            <person name="Tuskan G."/>
            <person name="Grigoriev I.V."/>
        </authorList>
    </citation>
    <scope>NUCLEOTIDE SEQUENCE [LARGE SCALE GENOMIC DNA]</scope>
    <source>
        <strain evidence="3">S238N-H82 / ATCC MYA-4686</strain>
    </source>
</reference>
<dbReference type="GeneID" id="6082926"/>
<dbReference type="OrthoDB" id="3048394at2759"/>